<evidence type="ECO:0000313" key="2">
    <source>
        <dbReference type="EMBL" id="GAA4715070.1"/>
    </source>
</evidence>
<sequence length="77" mass="9100">MSQDDEIHQRITALVDEEHQLRDSGASPEHVQRLRELERQLDQAWDLLRRRQAAREFGKDDSEVTEQPESQVEGYLQ</sequence>
<accession>A0ABP8XWY6</accession>
<keyword evidence="3" id="KW-1185">Reference proteome</keyword>
<protein>
    <recommendedName>
        <fullName evidence="4">DUF2630 family protein</fullName>
    </recommendedName>
</protein>
<comment type="caution">
    <text evidence="2">The sequence shown here is derived from an EMBL/GenBank/DDBJ whole genome shotgun (WGS) entry which is preliminary data.</text>
</comment>
<dbReference type="Pfam" id="PF10944">
    <property type="entry name" value="DUF2630"/>
    <property type="match status" value="1"/>
</dbReference>
<proteinExistence type="predicted"/>
<feature type="region of interest" description="Disordered" evidence="1">
    <location>
        <begin position="56"/>
        <end position="77"/>
    </location>
</feature>
<dbReference type="EMBL" id="BAABKM010000003">
    <property type="protein sequence ID" value="GAA4715070.1"/>
    <property type="molecule type" value="Genomic_DNA"/>
</dbReference>
<evidence type="ECO:0008006" key="4">
    <source>
        <dbReference type="Google" id="ProtNLM"/>
    </source>
</evidence>
<name>A0ABP8XWY6_9ACTN</name>
<dbReference type="RefSeq" id="WP_345523093.1">
    <property type="nucleotide sequence ID" value="NZ_BAABKM010000003.1"/>
</dbReference>
<evidence type="ECO:0000313" key="3">
    <source>
        <dbReference type="Proteomes" id="UP001499974"/>
    </source>
</evidence>
<reference evidence="3" key="1">
    <citation type="journal article" date="2019" name="Int. J. Syst. Evol. Microbiol.">
        <title>The Global Catalogue of Microorganisms (GCM) 10K type strain sequencing project: providing services to taxonomists for standard genome sequencing and annotation.</title>
        <authorList>
            <consortium name="The Broad Institute Genomics Platform"/>
            <consortium name="The Broad Institute Genome Sequencing Center for Infectious Disease"/>
            <person name="Wu L."/>
            <person name="Ma J."/>
        </authorList>
    </citation>
    <scope>NUCLEOTIDE SEQUENCE [LARGE SCALE GENOMIC DNA]</scope>
    <source>
        <strain evidence="3">JCM 18531</strain>
    </source>
</reference>
<dbReference type="Proteomes" id="UP001499974">
    <property type="component" value="Unassembled WGS sequence"/>
</dbReference>
<organism evidence="2 3">
    <name type="scientific">Nocardioides conyzicola</name>
    <dbReference type="NCBI Taxonomy" id="1651781"/>
    <lineage>
        <taxon>Bacteria</taxon>
        <taxon>Bacillati</taxon>
        <taxon>Actinomycetota</taxon>
        <taxon>Actinomycetes</taxon>
        <taxon>Propionibacteriales</taxon>
        <taxon>Nocardioidaceae</taxon>
        <taxon>Nocardioides</taxon>
    </lineage>
</organism>
<dbReference type="InterPro" id="IPR020311">
    <property type="entry name" value="Uncharacterised_Rv0898c"/>
</dbReference>
<gene>
    <name evidence="2" type="ORF">GCM10023349_38040</name>
</gene>
<evidence type="ECO:0000256" key="1">
    <source>
        <dbReference type="SAM" id="MobiDB-lite"/>
    </source>
</evidence>